<keyword evidence="6" id="KW-0186">Copper</keyword>
<feature type="compositionally biased region" description="Gly residues" evidence="11">
    <location>
        <begin position="462"/>
        <end position="472"/>
    </location>
</feature>
<comment type="cofactor">
    <cofactor evidence="1">
        <name>Cu(2+)</name>
        <dbReference type="ChEBI" id="CHEBI:29036"/>
    </cofactor>
</comment>
<evidence type="ECO:0000256" key="10">
    <source>
        <dbReference type="ARBA" id="ARBA00048881"/>
    </source>
</evidence>
<evidence type="ECO:0000256" key="1">
    <source>
        <dbReference type="ARBA" id="ARBA00001973"/>
    </source>
</evidence>
<organism evidence="14 15">
    <name type="scientific">Westerdykella ornata</name>
    <dbReference type="NCBI Taxonomy" id="318751"/>
    <lineage>
        <taxon>Eukaryota</taxon>
        <taxon>Fungi</taxon>
        <taxon>Dikarya</taxon>
        <taxon>Ascomycota</taxon>
        <taxon>Pezizomycotina</taxon>
        <taxon>Dothideomycetes</taxon>
        <taxon>Pleosporomycetidae</taxon>
        <taxon>Pleosporales</taxon>
        <taxon>Sporormiaceae</taxon>
        <taxon>Westerdykella</taxon>
    </lineage>
</organism>
<sequence>MAAFSKPRGLLPMLFAVLVFLQAAAALHAVHGSPEGMRAHMEATKRELEQELQKRQVQTSWLFGNFLAIEGVNGSRSPAARREIRDLRNDSEAWNLYLLGMEKFMKKSPQDKVGYYQIAGVHGRPYVSWNNSPLSNSAGYCPHGNTLFGTWHRPYLAVFEQAWYLAVQEVINEFPESDRQRLRDVARDLRIPYWDWAAPVPSGQPAVPTAIRDQYVTVRKPQGLVSIPNPLYSYTWGSSLPSEMGGGPWGNFATTLRRPVANPTRSNNNEFNSRMQSLRVSLRDRIYGLFAARPVPSFGYVSTSQIGARPAGGNNVDSFESIHDAIHVTAGGESGGHMYYLDYSAFDPLFWLHHTNIDRLLAMYQLTAPNTYVAIGTITHAMAQWNQGTQVHGGTGLRPFTKNANGDYFTSDDVRNTRSLGYFYPETRNGNAADVYNAVSALYGPNSQRSKRSLEYRHGHGHGNGNENGHGHGYGKEEDGYESEPEKPEEEEDHEEQGEQGKEGDYTAIITPVTQYEGRPLLDGEEHYVLNVIANKYALPGSYSIHAFLGNPSSNTTVSLHSKPSSYPIHANTTTTIIPVSNTTTPSDNGNKECEDPTLSPDYIGAYAILGGTHASTSPSLADGGLMTSGALPLTTALQAKQAAGYLPSLCRDDVIPYLTANLYYKVIGPGNVEIPADQIPGLHLGVKGCKVSVKDGQGMPAFGNYEDVPGVLEGKPAGEPYTHVLEEGEKVVVPEGEYVPGKPEGNEGEGECVVRQKIEYVDAQGRFLYEEME</sequence>
<keyword evidence="5" id="KW-0560">Oxidoreductase</keyword>
<evidence type="ECO:0000256" key="8">
    <source>
        <dbReference type="ARBA" id="ARBA00023101"/>
    </source>
</evidence>
<dbReference type="InterPro" id="IPR008922">
    <property type="entry name" value="Di-copper_centre_dom_sf"/>
</dbReference>
<feature type="domain" description="Tyrosinase copper-binding" evidence="13">
    <location>
        <begin position="347"/>
        <end position="358"/>
    </location>
</feature>
<dbReference type="Gene3D" id="2.60.310.20">
    <property type="match status" value="1"/>
</dbReference>
<evidence type="ECO:0000256" key="7">
    <source>
        <dbReference type="ARBA" id="ARBA00023033"/>
    </source>
</evidence>
<accession>A0A6A6JQ96</accession>
<evidence type="ECO:0000256" key="5">
    <source>
        <dbReference type="ARBA" id="ARBA00023002"/>
    </source>
</evidence>
<keyword evidence="8" id="KW-0470">Melanin biosynthesis</keyword>
<comment type="similarity">
    <text evidence="2">Belongs to the tyrosinase family.</text>
</comment>
<dbReference type="InterPro" id="IPR002227">
    <property type="entry name" value="Tyrosinase_Cu-bd"/>
</dbReference>
<reference evidence="14" key="1">
    <citation type="journal article" date="2020" name="Stud. Mycol.">
        <title>101 Dothideomycetes genomes: a test case for predicting lifestyles and emergence of pathogens.</title>
        <authorList>
            <person name="Haridas S."/>
            <person name="Albert R."/>
            <person name="Binder M."/>
            <person name="Bloem J."/>
            <person name="Labutti K."/>
            <person name="Salamov A."/>
            <person name="Andreopoulos B."/>
            <person name="Baker S."/>
            <person name="Barry K."/>
            <person name="Bills G."/>
            <person name="Bluhm B."/>
            <person name="Cannon C."/>
            <person name="Castanera R."/>
            <person name="Culley D."/>
            <person name="Daum C."/>
            <person name="Ezra D."/>
            <person name="Gonzalez J."/>
            <person name="Henrissat B."/>
            <person name="Kuo A."/>
            <person name="Liang C."/>
            <person name="Lipzen A."/>
            <person name="Lutzoni F."/>
            <person name="Magnuson J."/>
            <person name="Mondo S."/>
            <person name="Nolan M."/>
            <person name="Ohm R."/>
            <person name="Pangilinan J."/>
            <person name="Park H.-J."/>
            <person name="Ramirez L."/>
            <person name="Alfaro M."/>
            <person name="Sun H."/>
            <person name="Tritt A."/>
            <person name="Yoshinaga Y."/>
            <person name="Zwiers L.-H."/>
            <person name="Turgeon B."/>
            <person name="Goodwin S."/>
            <person name="Spatafora J."/>
            <person name="Crous P."/>
            <person name="Grigoriev I."/>
        </authorList>
    </citation>
    <scope>NUCLEOTIDE SEQUENCE</scope>
    <source>
        <strain evidence="14">CBS 379.55</strain>
    </source>
</reference>
<evidence type="ECO:0000256" key="2">
    <source>
        <dbReference type="ARBA" id="ARBA00009928"/>
    </source>
</evidence>
<dbReference type="PANTHER" id="PTHR11474">
    <property type="entry name" value="TYROSINASE FAMILY MEMBER"/>
    <property type="match status" value="1"/>
</dbReference>
<dbReference type="Proteomes" id="UP000800097">
    <property type="component" value="Unassembled WGS sequence"/>
</dbReference>
<keyword evidence="12" id="KW-0732">Signal</keyword>
<proteinExistence type="inferred from homology"/>
<gene>
    <name evidence="14" type="ORF">EI97DRAFT_456715</name>
</gene>
<evidence type="ECO:0000256" key="6">
    <source>
        <dbReference type="ARBA" id="ARBA00023008"/>
    </source>
</evidence>
<dbReference type="Gene3D" id="1.10.1280.10">
    <property type="entry name" value="Di-copper center containing domain from catechol oxidase"/>
    <property type="match status" value="1"/>
</dbReference>
<dbReference type="GeneID" id="54553929"/>
<evidence type="ECO:0000256" key="4">
    <source>
        <dbReference type="ARBA" id="ARBA00022723"/>
    </source>
</evidence>
<dbReference type="GO" id="GO:0046872">
    <property type="term" value="F:metal ion binding"/>
    <property type="evidence" value="ECO:0007669"/>
    <property type="project" value="UniProtKB-KW"/>
</dbReference>
<dbReference type="PRINTS" id="PR00092">
    <property type="entry name" value="TYROSINASE"/>
</dbReference>
<dbReference type="OrthoDB" id="6132182at2759"/>
<evidence type="ECO:0000313" key="15">
    <source>
        <dbReference type="Proteomes" id="UP000800097"/>
    </source>
</evidence>
<dbReference type="SUPFAM" id="SSF48056">
    <property type="entry name" value="Di-copper centre-containing domain"/>
    <property type="match status" value="1"/>
</dbReference>
<keyword evidence="15" id="KW-1185">Reference proteome</keyword>
<name>A0A6A6JQ96_WESOR</name>
<evidence type="ECO:0000256" key="3">
    <source>
        <dbReference type="ARBA" id="ARBA00011906"/>
    </source>
</evidence>
<evidence type="ECO:0000259" key="13">
    <source>
        <dbReference type="PROSITE" id="PS00498"/>
    </source>
</evidence>
<dbReference type="PROSITE" id="PS00498">
    <property type="entry name" value="TYROSINASE_2"/>
    <property type="match status" value="1"/>
</dbReference>
<comment type="catalytic activity">
    <reaction evidence="9">
        <text>2 L-dopa + O2 = 2 L-dopaquinone + 2 H2O</text>
        <dbReference type="Rhea" id="RHEA:34287"/>
        <dbReference type="ChEBI" id="CHEBI:15377"/>
        <dbReference type="ChEBI" id="CHEBI:15379"/>
        <dbReference type="ChEBI" id="CHEBI:57504"/>
        <dbReference type="ChEBI" id="CHEBI:57924"/>
        <dbReference type="EC" id="1.14.18.1"/>
    </reaction>
</comment>
<feature type="signal peptide" evidence="12">
    <location>
        <begin position="1"/>
        <end position="26"/>
    </location>
</feature>
<evidence type="ECO:0000256" key="9">
    <source>
        <dbReference type="ARBA" id="ARBA00048233"/>
    </source>
</evidence>
<feature type="region of interest" description="Disordered" evidence="11">
    <location>
        <begin position="455"/>
        <end position="507"/>
    </location>
</feature>
<dbReference type="EMBL" id="ML986488">
    <property type="protein sequence ID" value="KAF2278293.1"/>
    <property type="molecule type" value="Genomic_DNA"/>
</dbReference>
<dbReference type="PANTHER" id="PTHR11474:SF76">
    <property type="entry name" value="SHKT DOMAIN-CONTAINING PROTEIN"/>
    <property type="match status" value="1"/>
</dbReference>
<dbReference type="Pfam" id="PF00264">
    <property type="entry name" value="Tyrosinase"/>
    <property type="match status" value="1"/>
</dbReference>
<evidence type="ECO:0000256" key="12">
    <source>
        <dbReference type="SAM" id="SignalP"/>
    </source>
</evidence>
<dbReference type="Pfam" id="PF18132">
    <property type="entry name" value="Tyrosinase_C"/>
    <property type="match status" value="1"/>
</dbReference>
<dbReference type="GO" id="GO:0004503">
    <property type="term" value="F:tyrosinase activity"/>
    <property type="evidence" value="ECO:0007669"/>
    <property type="project" value="UniProtKB-EC"/>
</dbReference>
<keyword evidence="7" id="KW-0503">Monooxygenase</keyword>
<evidence type="ECO:0000256" key="11">
    <source>
        <dbReference type="SAM" id="MobiDB-lite"/>
    </source>
</evidence>
<dbReference type="RefSeq" id="XP_033655832.1">
    <property type="nucleotide sequence ID" value="XM_033800754.1"/>
</dbReference>
<dbReference type="InterPro" id="IPR041640">
    <property type="entry name" value="Tyrosinase_C"/>
</dbReference>
<dbReference type="InterPro" id="IPR050316">
    <property type="entry name" value="Tyrosinase/Hemocyanin"/>
</dbReference>
<dbReference type="GO" id="GO:0042438">
    <property type="term" value="P:melanin biosynthetic process"/>
    <property type="evidence" value="ECO:0007669"/>
    <property type="project" value="UniProtKB-KW"/>
</dbReference>
<dbReference type="AlphaFoldDB" id="A0A6A6JQ96"/>
<keyword evidence="4" id="KW-0479">Metal-binding</keyword>
<feature type="compositionally biased region" description="Acidic residues" evidence="11">
    <location>
        <begin position="479"/>
        <end position="496"/>
    </location>
</feature>
<protein>
    <recommendedName>
        <fullName evidence="3">tyrosinase</fullName>
        <ecNumber evidence="3">1.14.18.1</ecNumber>
    </recommendedName>
</protein>
<comment type="catalytic activity">
    <reaction evidence="10">
        <text>L-tyrosine + O2 = L-dopaquinone + H2O</text>
        <dbReference type="Rhea" id="RHEA:18117"/>
        <dbReference type="ChEBI" id="CHEBI:15377"/>
        <dbReference type="ChEBI" id="CHEBI:15379"/>
        <dbReference type="ChEBI" id="CHEBI:57924"/>
        <dbReference type="ChEBI" id="CHEBI:58315"/>
        <dbReference type="EC" id="1.14.18.1"/>
    </reaction>
</comment>
<feature type="chain" id="PRO_5025670683" description="tyrosinase" evidence="12">
    <location>
        <begin position="27"/>
        <end position="774"/>
    </location>
</feature>
<evidence type="ECO:0000313" key="14">
    <source>
        <dbReference type="EMBL" id="KAF2278293.1"/>
    </source>
</evidence>
<dbReference type="EC" id="1.14.18.1" evidence="3"/>